<keyword evidence="3" id="KW-0732">Signal</keyword>
<dbReference type="PANTHER" id="PTHR35273:SF2">
    <property type="entry name" value="ALPHA-GALACTOSIDASE"/>
    <property type="match status" value="1"/>
</dbReference>
<evidence type="ECO:0000256" key="3">
    <source>
        <dbReference type="SAM" id="SignalP"/>
    </source>
</evidence>
<dbReference type="OrthoDB" id="2108802at2759"/>
<comment type="caution">
    <text evidence="5">The sequence shown here is derived from an EMBL/GenBank/DDBJ whole genome shotgun (WGS) entry which is preliminary data.</text>
</comment>
<organism evidence="5 6">
    <name type="scientific">Massariosphaeria phaeospora</name>
    <dbReference type="NCBI Taxonomy" id="100035"/>
    <lineage>
        <taxon>Eukaryota</taxon>
        <taxon>Fungi</taxon>
        <taxon>Dikarya</taxon>
        <taxon>Ascomycota</taxon>
        <taxon>Pezizomycotina</taxon>
        <taxon>Dothideomycetes</taxon>
        <taxon>Pleosporomycetidae</taxon>
        <taxon>Pleosporales</taxon>
        <taxon>Pleosporales incertae sedis</taxon>
        <taxon>Massariosphaeria</taxon>
    </lineage>
</organism>
<keyword evidence="6" id="KW-1185">Reference proteome</keyword>
<dbReference type="InterPro" id="IPR013785">
    <property type="entry name" value="Aldolase_TIM"/>
</dbReference>
<evidence type="ECO:0000256" key="1">
    <source>
        <dbReference type="ARBA" id="ARBA00001255"/>
    </source>
</evidence>
<sequence length="247" mass="27050">MHYTTALTLLTGSLAIAAPLDGRAVTQFPKGTSWDIVLNTKSLELSDFQKAPGTAIDIDLFDLSQPTNRIAELAKTKKVICYFSAGSREDWRPGAAQFRPSDYGRNMIWKGENWVDVKSPRVREIMKARIELAAKSGCHAVDPDNVDGYSAYADYVNYLASVAKQNNLAIGLKNALAIIPAVLPNIQFAINEQCHEFGECTEYAQVSKANLAVFNVEYELKDCSHPTGVVLSSVFKPLDLDTVGGQC</sequence>
<dbReference type="EMBL" id="JAADJZ010000008">
    <property type="protein sequence ID" value="KAF2873126.1"/>
    <property type="molecule type" value="Genomic_DNA"/>
</dbReference>
<dbReference type="AlphaFoldDB" id="A0A7C8IA42"/>
<dbReference type="Proteomes" id="UP000481861">
    <property type="component" value="Unassembled WGS sequence"/>
</dbReference>
<dbReference type="InterPro" id="IPR004352">
    <property type="entry name" value="GH114_TIM-barrel"/>
</dbReference>
<gene>
    <name evidence="5" type="ORF">BDV95DRAFT_605694</name>
</gene>
<dbReference type="Pfam" id="PF03537">
    <property type="entry name" value="Glyco_hydro_114"/>
    <property type="match status" value="1"/>
</dbReference>
<dbReference type="PANTHER" id="PTHR35273">
    <property type="entry name" value="ALPHA-1,4 POLYGALACTOSAMINIDASE, PUTATIVE (AFU_ORTHOLOGUE AFUA_3G07890)-RELATED"/>
    <property type="match status" value="1"/>
</dbReference>
<dbReference type="GO" id="GO:0004557">
    <property type="term" value="F:alpha-galactosidase activity"/>
    <property type="evidence" value="ECO:0007669"/>
    <property type="project" value="UniProtKB-EC"/>
</dbReference>
<evidence type="ECO:0000256" key="2">
    <source>
        <dbReference type="ARBA" id="ARBA00012755"/>
    </source>
</evidence>
<comment type="catalytic activity">
    <reaction evidence="1">
        <text>Hydrolysis of terminal, non-reducing alpha-D-galactose residues in alpha-D-galactosides, including galactose oligosaccharides, galactomannans and galactolipids.</text>
        <dbReference type="EC" id="3.2.1.22"/>
    </reaction>
</comment>
<feature type="chain" id="PRO_5028836861" description="alpha-galactosidase" evidence="3">
    <location>
        <begin position="18"/>
        <end position="247"/>
    </location>
</feature>
<dbReference type="Gene3D" id="3.20.20.70">
    <property type="entry name" value="Aldolase class I"/>
    <property type="match status" value="1"/>
</dbReference>
<name>A0A7C8IA42_9PLEO</name>
<evidence type="ECO:0000313" key="6">
    <source>
        <dbReference type="Proteomes" id="UP000481861"/>
    </source>
</evidence>
<feature type="signal peptide" evidence="3">
    <location>
        <begin position="1"/>
        <end position="17"/>
    </location>
</feature>
<accession>A0A7C8IA42</accession>
<evidence type="ECO:0000313" key="5">
    <source>
        <dbReference type="EMBL" id="KAF2873126.1"/>
    </source>
</evidence>
<evidence type="ECO:0000259" key="4">
    <source>
        <dbReference type="Pfam" id="PF03537"/>
    </source>
</evidence>
<dbReference type="InterPro" id="IPR017853">
    <property type="entry name" value="GH"/>
</dbReference>
<feature type="domain" description="Glycoside-hydrolase family GH114 TIM-barrel" evidence="4">
    <location>
        <begin position="33"/>
        <end position="240"/>
    </location>
</feature>
<protein>
    <recommendedName>
        <fullName evidence="2">alpha-galactosidase</fullName>
        <ecNumber evidence="2">3.2.1.22</ecNumber>
    </recommendedName>
</protein>
<dbReference type="SUPFAM" id="SSF51445">
    <property type="entry name" value="(Trans)glycosidases"/>
    <property type="match status" value="1"/>
</dbReference>
<proteinExistence type="predicted"/>
<keyword evidence="5" id="KW-0378">Hydrolase</keyword>
<dbReference type="EC" id="3.2.1.22" evidence="2"/>
<reference evidence="5 6" key="1">
    <citation type="submission" date="2020-01" db="EMBL/GenBank/DDBJ databases">
        <authorList>
            <consortium name="DOE Joint Genome Institute"/>
            <person name="Haridas S."/>
            <person name="Albert R."/>
            <person name="Binder M."/>
            <person name="Bloem J."/>
            <person name="Labutti K."/>
            <person name="Salamov A."/>
            <person name="Andreopoulos B."/>
            <person name="Baker S.E."/>
            <person name="Barry K."/>
            <person name="Bills G."/>
            <person name="Bluhm B.H."/>
            <person name="Cannon C."/>
            <person name="Castanera R."/>
            <person name="Culley D.E."/>
            <person name="Daum C."/>
            <person name="Ezra D."/>
            <person name="Gonzalez J.B."/>
            <person name="Henrissat B."/>
            <person name="Kuo A."/>
            <person name="Liang C."/>
            <person name="Lipzen A."/>
            <person name="Lutzoni F."/>
            <person name="Magnuson J."/>
            <person name="Mondo S."/>
            <person name="Nolan M."/>
            <person name="Ohm R."/>
            <person name="Pangilinan J."/>
            <person name="Park H.-J.H."/>
            <person name="Ramirez L."/>
            <person name="Alfaro M."/>
            <person name="Sun H."/>
            <person name="Tritt A."/>
            <person name="Yoshinaga Y."/>
            <person name="Zwiers L.-H.L."/>
            <person name="Turgeon B.G."/>
            <person name="Goodwin S.B."/>
            <person name="Spatafora J.W."/>
            <person name="Crous P.W."/>
            <person name="Grigoriev I.V."/>
        </authorList>
    </citation>
    <scope>NUCLEOTIDE SEQUENCE [LARGE SCALE GENOMIC DNA]</scope>
    <source>
        <strain evidence="5 6">CBS 611.86</strain>
    </source>
</reference>